<keyword evidence="1" id="KW-1133">Transmembrane helix</keyword>
<dbReference type="AlphaFoldDB" id="A0A2P6ATH5"/>
<evidence type="ECO:0000313" key="3">
    <source>
        <dbReference type="Proteomes" id="UP000243900"/>
    </source>
</evidence>
<organism evidence="2 3">
    <name type="scientific">Amnimonas aquatica</name>
    <dbReference type="NCBI Taxonomy" id="2094561"/>
    <lineage>
        <taxon>Bacteria</taxon>
        <taxon>Pseudomonadati</taxon>
        <taxon>Pseudomonadota</taxon>
        <taxon>Gammaproteobacteria</taxon>
        <taxon>Moraxellales</taxon>
        <taxon>Moraxellaceae</taxon>
        <taxon>Amnimonas</taxon>
    </lineage>
</organism>
<sequence>MHKLIYLMPRLETVEAMAATLRAMNLGDGACRVISRDEDGIRRHHLRNGTLLDRTDVLHMLERGLLAGLLMALLLTFVFMLVEPLGRPMSAAGFTLIMAIGGVFGVWVGSVAGLAN</sequence>
<feature type="transmembrane region" description="Helical" evidence="1">
    <location>
        <begin position="94"/>
        <end position="115"/>
    </location>
</feature>
<dbReference type="OrthoDB" id="5905880at2"/>
<gene>
    <name evidence="2" type="ORF">C5O18_03750</name>
</gene>
<name>A0A2P6ATH5_9GAMM</name>
<keyword evidence="1" id="KW-0812">Transmembrane</keyword>
<reference evidence="3" key="1">
    <citation type="submission" date="2018-02" db="EMBL/GenBank/DDBJ databases">
        <title>Genome sequencing of Solimonas sp. HR-BB.</title>
        <authorList>
            <person name="Lee Y."/>
            <person name="Jeon C.O."/>
        </authorList>
    </citation>
    <scope>NUCLEOTIDE SEQUENCE [LARGE SCALE GENOMIC DNA]</scope>
    <source>
        <strain evidence="3">HR-E</strain>
    </source>
</reference>
<protein>
    <submittedName>
        <fullName evidence="2">Uncharacterized protein</fullName>
    </submittedName>
</protein>
<evidence type="ECO:0000313" key="2">
    <source>
        <dbReference type="EMBL" id="PQA47951.1"/>
    </source>
</evidence>
<dbReference type="EMBL" id="PTQZ01000056">
    <property type="protein sequence ID" value="PQA47951.1"/>
    <property type="molecule type" value="Genomic_DNA"/>
</dbReference>
<proteinExistence type="predicted"/>
<feature type="non-terminal residue" evidence="2">
    <location>
        <position position="116"/>
    </location>
</feature>
<accession>A0A2P6ATH5</accession>
<evidence type="ECO:0000256" key="1">
    <source>
        <dbReference type="SAM" id="Phobius"/>
    </source>
</evidence>
<dbReference type="Proteomes" id="UP000243900">
    <property type="component" value="Unassembled WGS sequence"/>
</dbReference>
<keyword evidence="3" id="KW-1185">Reference proteome</keyword>
<feature type="transmembrane region" description="Helical" evidence="1">
    <location>
        <begin position="64"/>
        <end position="82"/>
    </location>
</feature>
<comment type="caution">
    <text evidence="2">The sequence shown here is derived from an EMBL/GenBank/DDBJ whole genome shotgun (WGS) entry which is preliminary data.</text>
</comment>
<keyword evidence="1" id="KW-0472">Membrane</keyword>
<dbReference type="RefSeq" id="WP_146089194.1">
    <property type="nucleotide sequence ID" value="NZ_PTQZ01000056.1"/>
</dbReference>